<name>A0A510KR05_9FUSO</name>
<dbReference type="OrthoDB" id="6200718at2"/>
<reference evidence="2 3" key="1">
    <citation type="submission" date="2019-07" db="EMBL/GenBank/DDBJ databases">
        <title>Complete Genome Sequence of Leptotrichia wadei Strain JMUB3936.</title>
        <authorList>
            <person name="Watanabe S."/>
            <person name="Cui L."/>
        </authorList>
    </citation>
    <scope>NUCLEOTIDE SEQUENCE [LARGE SCALE GENOMIC DNA]</scope>
    <source>
        <strain evidence="2 3">JMUB3936</strain>
    </source>
</reference>
<gene>
    <name evidence="2" type="ORF">JMUB3936_0460</name>
</gene>
<evidence type="ECO:0000313" key="2">
    <source>
        <dbReference type="EMBL" id="BBM54180.1"/>
    </source>
</evidence>
<dbReference type="RefSeq" id="WP_147003005.1">
    <property type="nucleotide sequence ID" value="NZ_AP019841.1"/>
</dbReference>
<accession>A0A510KR05</accession>
<evidence type="ECO:0000259" key="1">
    <source>
        <dbReference type="Pfam" id="PF14024"/>
    </source>
</evidence>
<proteinExistence type="predicted"/>
<dbReference type="EMBL" id="AP019841">
    <property type="protein sequence ID" value="BBM54180.1"/>
    <property type="molecule type" value="Genomic_DNA"/>
</dbReference>
<dbReference type="AlphaFoldDB" id="A0A510KR05"/>
<dbReference type="Pfam" id="PF14024">
    <property type="entry name" value="DUF4240"/>
    <property type="match status" value="1"/>
</dbReference>
<organism evidence="2 3">
    <name type="scientific">Leptotrichia wadei</name>
    <dbReference type="NCBI Taxonomy" id="157687"/>
    <lineage>
        <taxon>Bacteria</taxon>
        <taxon>Fusobacteriati</taxon>
        <taxon>Fusobacteriota</taxon>
        <taxon>Fusobacteriia</taxon>
        <taxon>Fusobacteriales</taxon>
        <taxon>Leptotrichiaceae</taxon>
        <taxon>Leptotrichia</taxon>
    </lineage>
</organism>
<protein>
    <recommendedName>
        <fullName evidence="1">DUF4240 domain-containing protein</fullName>
    </recommendedName>
</protein>
<dbReference type="InterPro" id="IPR025334">
    <property type="entry name" value="DUF4240"/>
</dbReference>
<evidence type="ECO:0000313" key="3">
    <source>
        <dbReference type="Proteomes" id="UP000321944"/>
    </source>
</evidence>
<dbReference type="Proteomes" id="UP000321944">
    <property type="component" value="Chromosome"/>
</dbReference>
<feature type="domain" description="DUF4240" evidence="1">
    <location>
        <begin position="15"/>
        <end position="143"/>
    </location>
</feature>
<sequence>MPIKIKKTDETKLKMKREDFWKYIFISHEKAKNNNEFTDYLIDILSKKTDEEIFDFEIITVELMQESYNEKLWCASYLVNGDTASWSFDFFRLWLISQGEKIFYSIMKNQDNLSEYINVSFETKLMTNYFENENFAFISAYAFARKNDSHEILNKESYKINDKTIFRDDFIDNYNKKLNEYKRKIGYINKKYPKITFHWCTQFPSSMKEVCPALFKKMYF</sequence>